<evidence type="ECO:0000313" key="37">
    <source>
        <dbReference type="EMBL" id="APX58661.1"/>
    </source>
</evidence>
<feature type="region of interest" description="V5" evidence="32">
    <location>
        <begin position="463"/>
        <end position="473"/>
    </location>
</feature>
<evidence type="ECO:0000256" key="4">
    <source>
        <dbReference type="ARBA" id="ARBA00004563"/>
    </source>
</evidence>
<keyword evidence="19 32" id="KW-1043">Host membrane</keyword>
<comment type="similarity">
    <text evidence="32">Belongs to the HIV-1 env protein family.</text>
</comment>
<keyword evidence="24 32" id="KW-0175">Coiled coil</keyword>
<evidence type="ECO:0000256" key="15">
    <source>
        <dbReference type="ARBA" id="ARBA00022703"/>
    </source>
</evidence>
<evidence type="ECO:0000256" key="28">
    <source>
        <dbReference type="ARBA" id="ARBA00023180"/>
    </source>
</evidence>
<evidence type="ECO:0000256" key="19">
    <source>
        <dbReference type="ARBA" id="ARBA00022870"/>
    </source>
</evidence>
<protein>
    <recommendedName>
        <fullName evidence="32">Envelope glycoprotein gp160</fullName>
    </recommendedName>
    <alternativeName>
        <fullName evidence="32">Env polyprotein</fullName>
    </alternativeName>
    <component>
        <recommendedName>
            <fullName evidence="32">Surface protein gp120</fullName>
            <shortName evidence="32">SU</shortName>
        </recommendedName>
        <alternativeName>
            <fullName evidence="32">Glycoprotein 120</fullName>
            <shortName evidence="32">gp120</shortName>
        </alternativeName>
    </component>
    <component>
        <recommendedName>
            <fullName evidence="32">Transmembrane protein gp41</fullName>
            <shortName evidence="32">TM</shortName>
        </recommendedName>
        <alternativeName>
            <fullName evidence="32">Glycoprotein 41</fullName>
            <shortName evidence="32">gp41</shortName>
        </alternativeName>
    </component>
</protein>
<feature type="domain" description="Retroviral envelope protein GP41-like" evidence="36">
    <location>
        <begin position="531"/>
        <end position="720"/>
    </location>
</feature>
<feature type="region of interest" description="MPER; binding to GalCer" evidence="32">
    <location>
        <begin position="663"/>
        <end position="684"/>
    </location>
</feature>
<accession>A0A1P8P834</accession>
<comment type="PTM">
    <text evidence="32">Specific enzymatic cleavages in vivo yield mature proteins. Envelope glycoproteins are synthesized as a inactive precursor that is heavily N-glycosylated and processed likely by host cell furin in the Golgi to yield the mature SU and TM proteins. The cleavage site between SU and TM requires the minimal sequence [KR]-X-[KR]-R. About 2 of the 9 disulfide bonds of gp41 are reduced by P4HB/PDI, following binding to CD4 receptor.</text>
</comment>
<evidence type="ECO:0000256" key="1">
    <source>
        <dbReference type="ARBA" id="ARBA00004402"/>
    </source>
</evidence>
<evidence type="ECO:0000256" key="18">
    <source>
        <dbReference type="ARBA" id="ARBA00022844"/>
    </source>
</evidence>
<dbReference type="InterPro" id="IPR000328">
    <property type="entry name" value="GP41-like"/>
</dbReference>
<comment type="domain">
    <text evidence="32">The YXXL motif is involved in determining the exact site of viral release at the surface of infected mononuclear cells and promotes endocytosis. YXXL and di-leucine endocytosis motifs interact directly or indirectly with the clathrin adapter complexes, opperate independently, and their activities are not additive.</text>
</comment>
<dbReference type="FunFam" id="2.170.40.20:FF:000004">
    <property type="entry name" value="Envelope glycoprotein gp160"/>
    <property type="match status" value="1"/>
</dbReference>
<keyword evidence="27 32" id="KW-1015">Disulfide bond</keyword>
<gene>
    <name evidence="32 37" type="primary">env</name>
</gene>
<evidence type="ECO:0000256" key="21">
    <source>
        <dbReference type="ARBA" id="ARBA00022890"/>
    </source>
</evidence>
<comment type="subcellular location">
    <subcellularLocation>
        <location evidence="3">Host cell membrane</location>
        <topology evidence="3">Peripheral membrane protein</topology>
    </subcellularLocation>
    <subcellularLocation>
        <location evidence="1">Host cell membrane</location>
        <topology evidence="1">Single-pass type I membrane protein</topology>
    </subcellularLocation>
    <subcellularLocation>
        <location evidence="2">Host endosome membrane</location>
        <topology evidence="2">Peripheral membrane protein</topology>
    </subcellularLocation>
    <subcellularLocation>
        <location evidence="5">Host endosome membrane</location>
        <topology evidence="5">Single-pass type I membrane protein</topology>
    </subcellularLocation>
    <subcellularLocation>
        <location evidence="6">Virion membrane</location>
        <topology evidence="6">Peripheral membrane protein</topology>
    </subcellularLocation>
    <subcellularLocation>
        <location evidence="4">Virion membrane</location>
        <topology evidence="4">Single-pass type I membrane protein</topology>
    </subcellularLocation>
</comment>
<evidence type="ECO:0000256" key="6">
    <source>
        <dbReference type="ARBA" id="ARBA00004650"/>
    </source>
</evidence>
<evidence type="ECO:0000256" key="11">
    <source>
        <dbReference type="ARBA" id="ARBA00022581"/>
    </source>
</evidence>
<evidence type="ECO:0000256" key="26">
    <source>
        <dbReference type="ARBA" id="ARBA00023139"/>
    </source>
</evidence>
<evidence type="ECO:0000256" key="10">
    <source>
        <dbReference type="ARBA" id="ARBA00022570"/>
    </source>
</evidence>
<evidence type="ECO:0000256" key="24">
    <source>
        <dbReference type="ARBA" id="ARBA00023054"/>
    </source>
</evidence>
<keyword evidence="18 32" id="KW-0946">Virion</keyword>
<dbReference type="SUPFAM" id="SSF56502">
    <property type="entry name" value="gp120 core"/>
    <property type="match status" value="2"/>
</dbReference>
<evidence type="ECO:0000256" key="23">
    <source>
        <dbReference type="ARBA" id="ARBA00023046"/>
    </source>
</evidence>
<comment type="domain">
    <text evidence="32 33">The 17 amino acids long immunosuppressive region is present in many retroviral envelope proteins. Synthetic peptides derived from this relatively conserved sequence inhibit immune function in vitro and in vivo.</text>
</comment>
<sequence length="857" mass="96996">MKVKGIRKIYWHFWKWSIWLLGLLLICSATEKLWVTVYYGVPVWKEATTTLFCASDAKAQKAEAHNIWATHACVPTDPNPQEIVLENVTENFNMWKNDMVEQMHDDIISLWDQSLKPCVKLTPLCVTLDCTDFKGNITKLNDNGNNSNITINGTVEGMKNCSFNITASIKDKVQKAYALFYDLDIVSIDNGTGYRLISCNTSIITQACPKVSFEPIPIHYCAPAGFAILKCNDKKFNGTGPCKNVSTVQCTHGIRPVVSTQLLLNGSLATEEVVIRSANFTDNARTIIVQLNESVEINCTRPNNNTRKSIHIGPGRAFYATGEIIGDIRQAHCNISGQKWKTTIQQIVKKLGEQFKNKTIIFQNSSGGDPEIVMHMFNCGGEFFYCNTTQLFNSTWTSNNSDWTSNNSTGNGNDTITLPCRIRQITNTWQEVGKAMYAPPIRGQIRCSSNITGLLLTRDGGNNNATNETFRPAGGDMKDNWRSELYKYKVVKIEPLGVAPTKAKRRVVQREKRAALGAMFLGFLGAAGSTMGAASITLTVQARLLLSGIVQQQNNLLRAIEAQQHLLQLTVWGIKQLQARVLAVERYLQDQQLLGIWGCSGKLICTTAVPWNTSWSNKSQKMIWENMTWMEWEKEISKYTSEIYTLLEESQNQQEKNEQDLLSLNSWDNLWTWFNISNWLWYIKIFIMIVGGLVGLRIVFTILSIVRRVRQGYSPLSFQIHPPAPRGPDRPEGIEEEGGERDRDRSERLVTGFLGLFWDDLRSLCLFSYHRLRDLLLIATRIVELLGRRGWEILKYLWNLLQYWTQELKNSAVSLLNATAIAVAEGTDRVIEVVQGIGRAILHIPRRIRQGFERALQ</sequence>
<dbReference type="FunFam" id="2.170.40.20:FF:000003">
    <property type="entry name" value="Envelope glycoprotein gp160"/>
    <property type="match status" value="1"/>
</dbReference>
<comment type="PTM">
    <text evidence="32">Palmitoylation of the transmembrane protein and of Env polyprotein (prior to its proteolytic cleavage) is essential for their association with host cell membrane lipid rafts. Palmitoylation is therefore required for envelope trafficking to classical lipid rafts, but not for viral replication.</text>
</comment>
<keyword evidence="10 32" id="KW-1165">Clathrin-mediated endocytosis of virus by host</keyword>
<feature type="disulfide bond" evidence="32">
    <location>
        <begin position="53"/>
        <end position="73"/>
    </location>
</feature>
<feature type="topological domain" description="Cytoplasmic" evidence="32">
    <location>
        <begin position="707"/>
        <end position="857"/>
    </location>
</feature>
<keyword evidence="12 32" id="KW-1162">Viral penetration into host cytoplasm</keyword>
<feature type="transmembrane region" description="Helical" evidence="33">
    <location>
        <begin position="679"/>
        <end position="706"/>
    </location>
</feature>
<keyword evidence="21 32" id="KW-1164">Virus endocytosis by host</keyword>
<keyword evidence="23 32" id="KW-1039">Host endosome</keyword>
<keyword evidence="30 32" id="KW-0449">Lipoprotein</keyword>
<dbReference type="GO" id="GO:0020002">
    <property type="term" value="C:host cell plasma membrane"/>
    <property type="evidence" value="ECO:0007669"/>
    <property type="project" value="UniProtKB-SubCell"/>
</dbReference>
<keyword evidence="15 32" id="KW-0053">Apoptosis</keyword>
<dbReference type="GO" id="GO:0052031">
    <property type="term" value="P:symbiont-mediated perturbation of host defense response"/>
    <property type="evidence" value="ECO:0007669"/>
    <property type="project" value="UniProtKB-UniRule"/>
</dbReference>
<evidence type="ECO:0000256" key="34">
    <source>
        <dbReference type="SAM" id="MobiDB-lite"/>
    </source>
</evidence>
<feature type="coiled-coil region" evidence="32">
    <location>
        <begin position="634"/>
        <end position="668"/>
    </location>
</feature>
<evidence type="ECO:0000256" key="2">
    <source>
        <dbReference type="ARBA" id="ARBA00004433"/>
    </source>
</evidence>
<dbReference type="Pfam" id="PF00516">
    <property type="entry name" value="GP120"/>
    <property type="match status" value="1"/>
</dbReference>
<dbReference type="GO" id="GO:0075512">
    <property type="term" value="P:clathrin-dependent endocytosis of virus by host cell"/>
    <property type="evidence" value="ECO:0007669"/>
    <property type="project" value="UniProtKB-UniRule"/>
</dbReference>
<reference evidence="37" key="1">
    <citation type="journal article" date="2017" name="Nat. Med.">
        <title>Antibody 10-1074 suppresses viremia in HIV-1-infected individuals.</title>
        <authorList>
            <person name="Caskey M."/>
            <person name="Schoofs T."/>
            <person name="Gruell H."/>
            <person name="Settler A."/>
            <person name="Karagounis T."/>
            <person name="Kreider E.F."/>
            <person name="Murrell B."/>
            <person name="Pfeifer N."/>
            <person name="Nogueira L."/>
            <person name="Oliveira T.Y."/>
            <person name="Learn G.H."/>
            <person name="Cohen Y.Z."/>
            <person name="Lehmann C."/>
            <person name="Gillor D."/>
            <person name="Shimeliovich I."/>
            <person name="Unson-O'Brien C."/>
            <person name="Weiland D."/>
            <person name="Robles A."/>
            <person name="Kummerle T."/>
            <person name="Wyen C."/>
            <person name="Levin R."/>
            <person name="Witmer-Pack M."/>
            <person name="Eren K."/>
            <person name="Ignacio C."/>
            <person name="Kiss S."/>
            <person name="West A.P.Jr."/>
            <person name="Mouquet H."/>
            <person name="Zingman B.S."/>
            <person name="Gulick R.M."/>
            <person name="Keler T."/>
            <person name="Bjorkman P.J."/>
            <person name="Seaman M.S."/>
            <person name="Hahn B.H."/>
            <person name="Fatkenheuer G."/>
            <person name="Schlesinger S.J."/>
            <person name="Nussenzweig M.C."/>
            <person name="Klein F."/>
        </authorList>
    </citation>
    <scope>NUCLEOTIDE SEQUENCE</scope>
    <source>
        <strain evidence="37">1HD10K-D0-090516-A5_S1</strain>
    </source>
</reference>
<dbReference type="Gene3D" id="2.170.40.20">
    <property type="entry name" value="Human immunodeficiency virus 1, Gp160, envelope glycoprotein"/>
    <property type="match status" value="2"/>
</dbReference>
<dbReference type="FunFam" id="1.10.287.210:FF:000001">
    <property type="entry name" value="Envelope glycoprotein gp160"/>
    <property type="match status" value="1"/>
</dbReference>
<evidence type="ECO:0000256" key="12">
    <source>
        <dbReference type="ARBA" id="ARBA00022595"/>
    </source>
</evidence>
<dbReference type="InterPro" id="IPR000777">
    <property type="entry name" value="HIV1_Gp120"/>
</dbReference>
<evidence type="ECO:0000256" key="29">
    <source>
        <dbReference type="ARBA" id="ARBA00023280"/>
    </source>
</evidence>
<keyword evidence="22 32" id="KW-1133">Transmembrane helix</keyword>
<keyword evidence="31 32" id="KW-1160">Virus entry into host cell</keyword>
<keyword evidence="7 32" id="KW-1168">Fusion of virus membrane with host membrane</keyword>
<feature type="domain" description="Human immunodeficiency virus 1 envelope glycoprotein Gp120" evidence="35">
    <location>
        <begin position="33"/>
        <end position="513"/>
    </location>
</feature>
<evidence type="ECO:0000256" key="32">
    <source>
        <dbReference type="HAMAP-Rule" id="MF_04083"/>
    </source>
</evidence>
<comment type="domain">
    <text evidence="32">The membrane proximal external region (MPER) present in gp41 is a tryptophan-rich region recognized by the antibodies 2F5, Z13, and 4E10. MPER seems to play a role in fusion.</text>
</comment>
<comment type="miscellaneous">
    <text evidence="32">HIV-1 lineages are divided in three main groups, M (for Major), O (for Outlier), and N (for New, or Non-M, Non-O). The vast majority of strains found worldwide belong to the group M. Group O seems to be endemic to and largely confined to Cameroon and neighboring countries in West Central Africa, where these viruses represent a small minority of HIV-1 strains. The group N is represented by a limited number of isolates from Cameroonian persons. The group M is further subdivided in 9 clades or subtypes (A to D, F to H, J and K).</text>
</comment>
<dbReference type="GO" id="GO:0016020">
    <property type="term" value="C:membrane"/>
    <property type="evidence" value="ECO:0007669"/>
    <property type="project" value="UniProtKB-UniRule"/>
</dbReference>
<feature type="lipid moiety-binding region" description="S-palmitoyl cysteine; by host" evidence="32">
    <location>
        <position position="765"/>
    </location>
</feature>
<evidence type="ECO:0000256" key="9">
    <source>
        <dbReference type="ARBA" id="ARBA00022511"/>
    </source>
</evidence>
<feature type="chain" id="PRO_5023223600" description="Envelope glycoprotein gp160" evidence="32">
    <location>
        <begin position="32"/>
        <end position="857"/>
    </location>
</feature>
<keyword evidence="28 32" id="KW-0325">Glycoprotein</keyword>
<comment type="caution">
    <text evidence="32">Lacks conserved residue(s) required for the propagation of feature annotation.</text>
</comment>
<evidence type="ECO:0000259" key="35">
    <source>
        <dbReference type="Pfam" id="PF00516"/>
    </source>
</evidence>
<keyword evidence="11 32" id="KW-0945">Host-virus interaction</keyword>
<dbReference type="GO" id="GO:0039654">
    <property type="term" value="P:fusion of virus membrane with host endosome membrane"/>
    <property type="evidence" value="ECO:0007669"/>
    <property type="project" value="UniProtKB-UniRule"/>
</dbReference>
<feature type="region of interest" description="CD4-binding loop" evidence="32">
    <location>
        <begin position="365"/>
        <end position="375"/>
    </location>
</feature>
<evidence type="ECO:0000256" key="22">
    <source>
        <dbReference type="ARBA" id="ARBA00022989"/>
    </source>
</evidence>
<feature type="disulfide bond" evidence="32">
    <location>
        <begin position="599"/>
        <end position="605"/>
    </location>
</feature>
<evidence type="ECO:0000259" key="36">
    <source>
        <dbReference type="Pfam" id="PF00517"/>
    </source>
</evidence>
<evidence type="ECO:0000256" key="13">
    <source>
        <dbReference type="ARBA" id="ARBA00022685"/>
    </source>
</evidence>
<comment type="miscellaneous">
    <text evidence="32">Inhibitors targeting HIV-1 viral envelope proteins are used as antiretroviral drugs. Attachment of virions to the cell surface via non-specific interactions and CD4 binding can be blocked by inhibitors that include cyanovirin-N, cyclotriazadisulfonamide analogs, PRO 2000, TNX 355 and PRO 542. In addition, BMS 806 can block CD4-induced conformational changes. Env interactions with the coreceptor molecules can be targeted by CCR5 antagonists including SCH-D, maraviroc (UK 427857) and aplaviroc (GW 873140), and the CXCR4 antagonist AMD 070. Fusion of viral and cellular membranes can be inhibited by peptides such as enfuvirtide and tifuvirtide (T 1249). Resistance to inhibitors associated with mutations in Env are observed. Most of the time, single mutations confer only a modest reduction in drug susceptibility. Combination of several mutations is usually required to develop a high-level drug resistance.</text>
</comment>
<comment type="function">
    <text evidence="32">Transmembrane protein gp41: Acts as a class I viral fusion protein. Under the current model, the protein has at least 3 conformational states: pre-fusion native state, pre-hairpin intermediate state, and post-fusion hairpin state. During fusion of viral and target intracellular membranes, the coiled coil regions (heptad repeats) assume a trimer-of-hairpins structure, positioning the fusion peptide in close proximity to the C-terminal region of the ectodomain. The formation of this structure appears to drive apposition and subsequent fusion of viral and target cell membranes. Complete fusion occurs in host cell endosomes and is dynamin-dependent, however some lipid transfer might occur at the plasma membrane. The virus undergoes clathrin-dependent internalization long before endosomal fusion, thus minimizing the surface exposure of conserved viral epitopes during fusion and reducing the efficacy of inhibitors targeting these epitopes. Membranes fusion leads to delivery of the nucleocapsid into the cytoplasm.</text>
</comment>
<dbReference type="GO" id="GO:0044175">
    <property type="term" value="C:host cell endosome membrane"/>
    <property type="evidence" value="ECO:0007669"/>
    <property type="project" value="UniProtKB-SubCell"/>
</dbReference>
<organism evidence="37">
    <name type="scientific">Human immunodeficiency virus type 1</name>
    <name type="common">HIV-1</name>
    <dbReference type="NCBI Taxonomy" id="11676"/>
    <lineage>
        <taxon>Viruses</taxon>
        <taxon>Riboviria</taxon>
        <taxon>Pararnavirae</taxon>
        <taxon>Artverviricota</taxon>
        <taxon>Revtraviricetes</taxon>
        <taxon>Ortervirales</taxon>
        <taxon>Retroviridae</taxon>
        <taxon>Orthoretrovirinae</taxon>
        <taxon>Lentivirus</taxon>
        <taxon>Lentivirus humimdef1</taxon>
    </lineage>
</organism>
<evidence type="ECO:0000256" key="27">
    <source>
        <dbReference type="ARBA" id="ARBA00023157"/>
    </source>
</evidence>
<comment type="subunit">
    <text evidence="32">The mature envelope protein (Env) consists of a homotrimer of non-covalently associated gp120-gp41 heterodimers. The resulting complex protrudes from the virus surface as a spike. There seems to be as few as 10 spikes on the average virion. Surface protein gp120 interacts with host CD4, CCR5 and CXCR4. Gp120 also interacts with the C-type lectins CD209/DC-SIGN and CLEC4M/DC-SIGNR (collectively referred to as DC-SIGN(R)). Gp120 and gp41 interact with GalCer. Gp120 interacts with host ITGA4/ITGB7 complex; on CD4+ T-cells, this interaction results in rapid activation of integrin ITGAL/LFA-1, which facilitates efficient cell-to-cell spreading of HIV-1. Gp120 interacts with cell-associated heparan sulfate; this interaction increases virus infectivity on permissive cells and may be involved in infection of CD4- cells.</text>
</comment>
<dbReference type="GO" id="GO:0019062">
    <property type="term" value="P:virion attachment to host cell"/>
    <property type="evidence" value="ECO:0007669"/>
    <property type="project" value="UniProtKB-UniRule"/>
</dbReference>
<dbReference type="CDD" id="cd09909">
    <property type="entry name" value="HIV-1-like_HR1-HR2"/>
    <property type="match status" value="1"/>
</dbReference>
<dbReference type="Gene3D" id="1.10.287.210">
    <property type="match status" value="1"/>
</dbReference>
<keyword evidence="25 32" id="KW-0472">Membrane</keyword>
<dbReference type="GO" id="GO:0019082">
    <property type="term" value="P:viral protein processing"/>
    <property type="evidence" value="ECO:0007669"/>
    <property type="project" value="UniProtKB-UniRule"/>
</dbReference>
<feature type="short sequence motif" description="YXXL motif; contains endocytosis signal" evidence="32">
    <location>
        <begin position="713"/>
        <end position="716"/>
    </location>
</feature>
<keyword evidence="8 32" id="KW-1170">Fusion of virus membrane with host endosomal membrane</keyword>
<dbReference type="GO" id="GO:1903908">
    <property type="term" value="P:positive regulation of plasma membrane raft polarization"/>
    <property type="evidence" value="ECO:0007669"/>
    <property type="project" value="UniProtKB-UniRule"/>
</dbReference>
<comment type="domain">
    <text evidence="32">Some of the most genetically diverse regions of the viral genome are present in Env. They are called variable regions 1 through 5 (V1 through V5). Coreceptor usage of gp120 is determined mainly by the primary structure of the third variable region (V3) in the outer domain of gp120. The sequence of V3 determines which coreceptor, CCR5 and/or CXCR4 (corresponding to R5/macrophage, X4/T cell and R5X4/T cell and macrophage tropism), is used to trigger the fusion potential of the Env complex, and hence which cells the virus can infect. Binding to CCR5 involves a region adjacent in addition to V3.</text>
</comment>
<dbReference type="Pfam" id="PF00517">
    <property type="entry name" value="GP41"/>
    <property type="match status" value="1"/>
</dbReference>
<evidence type="ECO:0000256" key="3">
    <source>
        <dbReference type="ARBA" id="ARBA00004505"/>
    </source>
</evidence>
<dbReference type="GO" id="GO:0019031">
    <property type="term" value="C:viral envelope"/>
    <property type="evidence" value="ECO:0007669"/>
    <property type="project" value="UniProtKB-KW"/>
</dbReference>
<evidence type="ECO:0000256" key="14">
    <source>
        <dbReference type="ARBA" id="ARBA00022692"/>
    </source>
</evidence>
<keyword evidence="20 32" id="KW-0261">Viral envelope protein</keyword>
<feature type="region of interest" description="Disordered" evidence="34">
    <location>
        <begin position="719"/>
        <end position="744"/>
    </location>
</feature>
<feature type="chain" id="PRO_5023223601" description="Transmembrane protein gp41" evidence="32">
    <location>
        <begin position="514"/>
        <end position="857"/>
    </location>
</feature>
<dbReference type="Gene3D" id="1.20.5.490">
    <property type="entry name" value="Single helix bin"/>
    <property type="match status" value="1"/>
</dbReference>
<feature type="disulfide bond" evidence="32">
    <location>
        <begin position="221"/>
        <end position="250"/>
    </location>
</feature>
<feature type="site" description="Cleavage; by host furin" evidence="32">
    <location>
        <begin position="513"/>
        <end position="514"/>
    </location>
</feature>
<evidence type="ECO:0000256" key="7">
    <source>
        <dbReference type="ARBA" id="ARBA00022506"/>
    </source>
</evidence>
<dbReference type="HAMAP" id="MF_04083">
    <property type="entry name" value="HIV_ENV"/>
    <property type="match status" value="1"/>
</dbReference>
<dbReference type="InterPro" id="IPR037527">
    <property type="entry name" value="Gp160"/>
</dbReference>
<dbReference type="GO" id="GO:0055036">
    <property type="term" value="C:virion membrane"/>
    <property type="evidence" value="ECO:0007669"/>
    <property type="project" value="UniProtKB-SubCell"/>
</dbReference>
<comment type="PTM">
    <text evidence="32">Highly glycosylated by host. The high number of glycan on the protein is reffered to as 'glycan shield' because it contributes to hide protein sequence from adaptive immune system.</text>
</comment>
<evidence type="ECO:0000256" key="20">
    <source>
        <dbReference type="ARBA" id="ARBA00022879"/>
    </source>
</evidence>
<name>A0A1P8P834_HV1</name>
<evidence type="ECO:0000256" key="25">
    <source>
        <dbReference type="ARBA" id="ARBA00023136"/>
    </source>
</evidence>
<keyword evidence="13 32" id="KW-0165">Cleavage on pair of basic residues</keyword>
<comment type="subcellular location">
    <molecule>Surface protein gp120</molecule>
    <subcellularLocation>
        <location evidence="32">Virion membrane</location>
        <topology evidence="32">Peripheral membrane protein</topology>
    </subcellularLocation>
    <subcellularLocation>
        <location evidence="32">Host cell membrane</location>
        <topology evidence="32">Peripheral membrane protein</topology>
    </subcellularLocation>
    <subcellularLocation>
        <location evidence="32">Host endosome membrane</location>
        <topology evidence="32">Single-pass type I membrane protein</topology>
    </subcellularLocation>
    <text evidence="32">The surface protein is not anchored to the viral envelope, but associates with the extravirion surface through its binding to TM. It is probably concentrated at the site of budding and incorporated into the virions possibly by contacts between the cytoplasmic tail of Env and the N-terminus of Gag.</text>
</comment>
<comment type="subcellular location">
    <molecule>Transmembrane protein gp41</molecule>
    <subcellularLocation>
        <location evidence="32">Virion membrane</location>
        <topology evidence="32">Single-pass type I membrane protein</topology>
    </subcellularLocation>
    <subcellularLocation>
        <location evidence="32">Host cell membrane</location>
        <topology evidence="32">Single-pass type I membrane protein</topology>
    </subcellularLocation>
    <subcellularLocation>
        <location evidence="32">Host endosome membrane</location>
        <topology evidence="32">Single-pass type I membrane protein</topology>
    </subcellularLocation>
    <text evidence="32">It is probably concentrated at the site of budding and incorporated into the virions possibly by contacts between the cytoplasmic tail of Env and the N-terminus of Gag.</text>
</comment>
<evidence type="ECO:0000256" key="17">
    <source>
        <dbReference type="ARBA" id="ARBA00022804"/>
    </source>
</evidence>
<comment type="function">
    <text evidence="32">Envelope glycoprotein gp160: Oligomerizes in the host endoplasmic reticulum into predominantly trimers. In a second time, gp160 transits in the host Golgi, where glycosylation is completed. The precursor is then proteolytically cleaved in the trans-Golgi and thereby activated by cellular furin or furin-like proteases to produce gp120 and gp41.</text>
</comment>
<dbReference type="GO" id="GO:0019064">
    <property type="term" value="P:fusion of virus membrane with host plasma membrane"/>
    <property type="evidence" value="ECO:0007669"/>
    <property type="project" value="UniProtKB-UniRule"/>
</dbReference>
<keyword evidence="9 32" id="KW-1032">Host cell membrane</keyword>
<dbReference type="SUPFAM" id="SSF58069">
    <property type="entry name" value="Virus ectodomain"/>
    <property type="match status" value="1"/>
</dbReference>
<evidence type="ECO:0000256" key="31">
    <source>
        <dbReference type="ARBA" id="ARBA00023296"/>
    </source>
</evidence>
<feature type="disulfide bond" evidence="32">
    <location>
        <begin position="231"/>
        <end position="242"/>
    </location>
</feature>
<organismHost>
    <name type="scientific">Homo sapiens</name>
    <name type="common">Human</name>
    <dbReference type="NCBI Taxonomy" id="9606"/>
</organismHost>
<keyword evidence="16 32" id="KW-0732">Signal</keyword>
<feature type="region of interest" description="Immunosuppression" evidence="32">
    <location>
        <begin position="575"/>
        <end position="593"/>
    </location>
</feature>
<evidence type="ECO:0000256" key="16">
    <source>
        <dbReference type="ARBA" id="ARBA00022729"/>
    </source>
</evidence>
<dbReference type="InterPro" id="IPR036377">
    <property type="entry name" value="Gp120_core_sf"/>
</dbReference>
<proteinExistence type="inferred from homology"/>
<comment type="domain">
    <text evidence="32">The CD4-binding region is targeted by the antibody b12.</text>
</comment>
<evidence type="ECO:0000256" key="5">
    <source>
        <dbReference type="ARBA" id="ARBA00004578"/>
    </source>
</evidence>
<keyword evidence="26 32" id="KW-0564">Palmitate</keyword>
<dbReference type="GO" id="GO:0005198">
    <property type="term" value="F:structural molecule activity"/>
    <property type="evidence" value="ECO:0007669"/>
    <property type="project" value="UniProtKB-UniRule"/>
</dbReference>
<keyword evidence="17 32" id="KW-1161">Viral attachment to host cell</keyword>
<evidence type="ECO:0000256" key="33">
    <source>
        <dbReference type="RuleBase" id="RU363095"/>
    </source>
</evidence>
<keyword evidence="29 32" id="KW-0899">Viral immunoevasion</keyword>
<comment type="function">
    <text evidence="32">Surface protein gp120: Attaches the virus to the host lymphoid cell by binding to the primary receptor CD4. This interaction induces a structural rearrangement creating a high affinity binding site for a chemokine coreceptor like CXCR4 and/or CCR5. Acts as a ligand for CD209/DC-SIGN and CLEC4M/DC-SIGNR, which are respectively found on dendritic cells (DCs), and on endothelial cells of liver sinusoids and lymph node sinuses. These interactions allow capture of viral particles at mucosal surfaces by these cells and subsequent transmission to permissive cells. HIV subverts the migration properties of dendritic cells to gain access to CD4+ T-cells in lymph nodes. Virus transmission to permissive T-cells occurs either in trans (without DCs infection, through viral capture and transmission), or in cis (following DCs productive infection, through the usual CD4-gp120 interaction), thereby inducing a robust infection. In trans infection, bound virions remain infectious over days and it is proposed that they are not degraded, but protected in non-lysosomal acidic organelles within the DCs close to the cell membrane thus contributing to the viral infectious potential during DCs' migration from the periphery to the lymphoid tissues. On arrival at lymphoid tissues, intact virions recycle back to DCs' cell surface allowing virus transmission to CD4+ T-cells.</text>
</comment>
<keyword evidence="14 32" id="KW-0812">Transmembrane</keyword>
<dbReference type="EMBL" id="KY324258">
    <property type="protein sequence ID" value="APX58661.1"/>
    <property type="molecule type" value="Genomic_RNA"/>
</dbReference>
<dbReference type="GO" id="GO:1903911">
    <property type="term" value="P:positive regulation of receptor clustering"/>
    <property type="evidence" value="ECO:0007669"/>
    <property type="project" value="UniProtKB-UniRule"/>
</dbReference>
<evidence type="ECO:0000256" key="8">
    <source>
        <dbReference type="ARBA" id="ARBA00022510"/>
    </source>
</evidence>
<evidence type="ECO:0000256" key="30">
    <source>
        <dbReference type="ARBA" id="ARBA00023288"/>
    </source>
</evidence>